<dbReference type="InterPro" id="IPR005097">
    <property type="entry name" value="Sacchrp_dh_NADP-bd"/>
</dbReference>
<dbReference type="Pfam" id="PF03435">
    <property type="entry name" value="Sacchrp_dh_NADP"/>
    <property type="match status" value="1"/>
</dbReference>
<dbReference type="Gene3D" id="3.40.50.720">
    <property type="entry name" value="NAD(P)-binding Rossmann-like Domain"/>
    <property type="match status" value="1"/>
</dbReference>
<sequence>MFDYADVMVIGIGDLGGWVVELLARAPGIDHKKILVASRSDDPGRKRAYSAWAGSSFIGRGPKVVFIQLDLFDIDKTGELLRKYKPKVICNCATLQPWWIVSEISPEIWTKIESAGFGPWGPIHLTLIYKLMQAIAKYEIETLVVNCCYPDFTNAVLWRAGFTPTCGIGNGELLLPGIKRGIAENLLIPASNVATYLVMHHSHVAQFMTYGRSGTPYFVKMMVGDRDVTKQFDADKLIMDGIKDWLPGRHTHPIT</sequence>
<dbReference type="InterPro" id="IPR036291">
    <property type="entry name" value="NAD(P)-bd_dom_sf"/>
</dbReference>
<organism evidence="2">
    <name type="scientific">marine sediment metagenome</name>
    <dbReference type="NCBI Taxonomy" id="412755"/>
    <lineage>
        <taxon>unclassified sequences</taxon>
        <taxon>metagenomes</taxon>
        <taxon>ecological metagenomes</taxon>
    </lineage>
</organism>
<dbReference type="EMBL" id="LAZR01033480">
    <property type="protein sequence ID" value="KKL47957.1"/>
    <property type="molecule type" value="Genomic_DNA"/>
</dbReference>
<dbReference type="AlphaFoldDB" id="A0A0F9FA47"/>
<evidence type="ECO:0000259" key="1">
    <source>
        <dbReference type="Pfam" id="PF03435"/>
    </source>
</evidence>
<protein>
    <recommendedName>
        <fullName evidence="1">Saccharopine dehydrogenase NADP binding domain-containing protein</fullName>
    </recommendedName>
</protein>
<accession>A0A0F9FA47</accession>
<name>A0A0F9FA47_9ZZZZ</name>
<feature type="non-terminal residue" evidence="2">
    <location>
        <position position="255"/>
    </location>
</feature>
<evidence type="ECO:0000313" key="2">
    <source>
        <dbReference type="EMBL" id="KKL47957.1"/>
    </source>
</evidence>
<comment type="caution">
    <text evidence="2">The sequence shown here is derived from an EMBL/GenBank/DDBJ whole genome shotgun (WGS) entry which is preliminary data.</text>
</comment>
<reference evidence="2" key="1">
    <citation type="journal article" date="2015" name="Nature">
        <title>Complex archaea that bridge the gap between prokaryotes and eukaryotes.</title>
        <authorList>
            <person name="Spang A."/>
            <person name="Saw J.H."/>
            <person name="Jorgensen S.L."/>
            <person name="Zaremba-Niedzwiedzka K."/>
            <person name="Martijn J."/>
            <person name="Lind A.E."/>
            <person name="van Eijk R."/>
            <person name="Schleper C."/>
            <person name="Guy L."/>
            <person name="Ettema T.J."/>
        </authorList>
    </citation>
    <scope>NUCLEOTIDE SEQUENCE</scope>
</reference>
<feature type="domain" description="Saccharopine dehydrogenase NADP binding" evidence="1">
    <location>
        <begin position="7"/>
        <end position="93"/>
    </location>
</feature>
<gene>
    <name evidence="2" type="ORF">LCGC14_2330320</name>
</gene>
<dbReference type="SUPFAM" id="SSF51735">
    <property type="entry name" value="NAD(P)-binding Rossmann-fold domains"/>
    <property type="match status" value="1"/>
</dbReference>
<proteinExistence type="predicted"/>